<feature type="chain" id="PRO_5002525719" description="Serine aminopeptidase S33 domain-containing protein" evidence="1">
    <location>
        <begin position="20"/>
        <end position="268"/>
    </location>
</feature>
<dbReference type="SUPFAM" id="SSF53474">
    <property type="entry name" value="alpha/beta-Hydrolases"/>
    <property type="match status" value="1"/>
</dbReference>
<evidence type="ECO:0000313" key="3">
    <source>
        <dbReference type="Proteomes" id="UP000054481"/>
    </source>
</evidence>
<organism evidence="2 3">
    <name type="scientific">Hirsutella minnesotensis 3608</name>
    <dbReference type="NCBI Taxonomy" id="1043627"/>
    <lineage>
        <taxon>Eukaryota</taxon>
        <taxon>Fungi</taxon>
        <taxon>Dikarya</taxon>
        <taxon>Ascomycota</taxon>
        <taxon>Pezizomycotina</taxon>
        <taxon>Sordariomycetes</taxon>
        <taxon>Hypocreomycetidae</taxon>
        <taxon>Hypocreales</taxon>
        <taxon>Ophiocordycipitaceae</taxon>
        <taxon>Hirsutella</taxon>
    </lineage>
</organism>
<evidence type="ECO:0000313" key="2">
    <source>
        <dbReference type="EMBL" id="KJZ70246.1"/>
    </source>
</evidence>
<sequence length="268" mass="28917">MRPRLALCALAAAASAYRAANFDISTDLALAYACGRQCQEAVAAGSKIDRLMFGDDFDFDFYASADNLTNSRPGNILKLEAMDATQRTFKKGTKAWRFQYTTVDLDGSLVPATAFIAFPSAVTGQSGHDNSSTTMGQKRFRLVAWAHGTSGLFRGCAPSNGPGLFDYGTWQPLVSRGYAVVATDYAGLGNDHTLHKYGSFRTHAADVYYSAVAARNVFGHALTREWMSAGHSQGGGAVWKLAESGLVRHDTAAPRAPRRTCAGTRRPW</sequence>
<protein>
    <recommendedName>
        <fullName evidence="4">Serine aminopeptidase S33 domain-containing protein</fullName>
    </recommendedName>
</protein>
<accession>A0A0F7ZG44</accession>
<evidence type="ECO:0008006" key="4">
    <source>
        <dbReference type="Google" id="ProtNLM"/>
    </source>
</evidence>
<dbReference type="InterPro" id="IPR029058">
    <property type="entry name" value="AB_hydrolase_fold"/>
</dbReference>
<gene>
    <name evidence="2" type="ORF">HIM_10360</name>
</gene>
<dbReference type="AlphaFoldDB" id="A0A0F7ZG44"/>
<dbReference type="Gene3D" id="3.40.50.1820">
    <property type="entry name" value="alpha/beta hydrolase"/>
    <property type="match status" value="1"/>
</dbReference>
<dbReference type="GO" id="GO:0016042">
    <property type="term" value="P:lipid catabolic process"/>
    <property type="evidence" value="ECO:0007669"/>
    <property type="project" value="InterPro"/>
</dbReference>
<evidence type="ECO:0000256" key="1">
    <source>
        <dbReference type="SAM" id="SignalP"/>
    </source>
</evidence>
<reference evidence="2 3" key="1">
    <citation type="journal article" date="2014" name="Genome Biol. Evol.">
        <title>Comparative genomics and transcriptomics analyses reveal divergent lifestyle features of nematode endoparasitic fungus Hirsutella minnesotensis.</title>
        <authorList>
            <person name="Lai Y."/>
            <person name="Liu K."/>
            <person name="Zhang X."/>
            <person name="Zhang X."/>
            <person name="Li K."/>
            <person name="Wang N."/>
            <person name="Shu C."/>
            <person name="Wu Y."/>
            <person name="Wang C."/>
            <person name="Bushley K.E."/>
            <person name="Xiang M."/>
            <person name="Liu X."/>
        </authorList>
    </citation>
    <scope>NUCLEOTIDE SEQUENCE [LARGE SCALE GENOMIC DNA]</scope>
    <source>
        <strain evidence="2 3">3608</strain>
    </source>
</reference>
<keyword evidence="3" id="KW-1185">Reference proteome</keyword>
<dbReference type="InterPro" id="IPR005152">
    <property type="entry name" value="Lipase_secreted"/>
</dbReference>
<dbReference type="PANTHER" id="PTHR34853">
    <property type="match status" value="1"/>
</dbReference>
<keyword evidence="1" id="KW-0732">Signal</keyword>
<dbReference type="PANTHER" id="PTHR34853:SF1">
    <property type="entry name" value="LIPASE 5"/>
    <property type="match status" value="1"/>
</dbReference>
<dbReference type="Proteomes" id="UP000054481">
    <property type="component" value="Unassembled WGS sequence"/>
</dbReference>
<proteinExistence type="predicted"/>
<dbReference type="GO" id="GO:0004806">
    <property type="term" value="F:triacylglycerol lipase activity"/>
    <property type="evidence" value="ECO:0007669"/>
    <property type="project" value="InterPro"/>
</dbReference>
<feature type="signal peptide" evidence="1">
    <location>
        <begin position="1"/>
        <end position="19"/>
    </location>
</feature>
<dbReference type="OrthoDB" id="5382058at2759"/>
<name>A0A0F7ZG44_9HYPO</name>
<dbReference type="EMBL" id="KQ030637">
    <property type="protein sequence ID" value="KJZ70246.1"/>
    <property type="molecule type" value="Genomic_DNA"/>
</dbReference>